<keyword evidence="1" id="KW-0812">Transmembrane</keyword>
<reference evidence="2" key="1">
    <citation type="submission" date="2019-02" db="EMBL/GenBank/DDBJ databases">
        <authorList>
            <person name="Gruber-Vodicka R. H."/>
            <person name="Seah K. B. B."/>
        </authorList>
    </citation>
    <scope>NUCLEOTIDE SEQUENCE</scope>
    <source>
        <strain evidence="2">BECK_SA2B20</strain>
    </source>
</reference>
<accession>A0A450VXQ5</accession>
<dbReference type="EMBL" id="CAADFI010001029">
    <property type="protein sequence ID" value="VFK09512.1"/>
    <property type="molecule type" value="Genomic_DNA"/>
</dbReference>
<evidence type="ECO:0000313" key="2">
    <source>
        <dbReference type="EMBL" id="VFK09512.1"/>
    </source>
</evidence>
<dbReference type="AlphaFoldDB" id="A0A450VXQ5"/>
<gene>
    <name evidence="2" type="ORF">BECKH772B_GA0070898_110291</name>
</gene>
<feature type="transmembrane region" description="Helical" evidence="1">
    <location>
        <begin position="20"/>
        <end position="37"/>
    </location>
</feature>
<sequence length="67" mass="7582">MFVRYRHCRDIFTSTFLQPAYPLATLATIFLVFTCPLNNSASAVYQQASQITIASFADPEQCRFAAR</sequence>
<name>A0A450VXQ5_9GAMM</name>
<protein>
    <submittedName>
        <fullName evidence="2">Uncharacterized protein</fullName>
    </submittedName>
</protein>
<organism evidence="2">
    <name type="scientific">Candidatus Kentrum eta</name>
    <dbReference type="NCBI Taxonomy" id="2126337"/>
    <lineage>
        <taxon>Bacteria</taxon>
        <taxon>Pseudomonadati</taxon>
        <taxon>Pseudomonadota</taxon>
        <taxon>Gammaproteobacteria</taxon>
        <taxon>Candidatus Kentrum</taxon>
    </lineage>
</organism>
<keyword evidence="1" id="KW-1133">Transmembrane helix</keyword>
<evidence type="ECO:0000256" key="1">
    <source>
        <dbReference type="SAM" id="Phobius"/>
    </source>
</evidence>
<proteinExistence type="predicted"/>
<keyword evidence="1" id="KW-0472">Membrane</keyword>